<protein>
    <submittedName>
        <fullName evidence="11">Peptide/nickel transport system permease protein</fullName>
    </submittedName>
</protein>
<comment type="similarity">
    <text evidence="9">Belongs to the binding-protein-dependent transport system permease family.</text>
</comment>
<feature type="transmembrane region" description="Helical" evidence="9">
    <location>
        <begin position="258"/>
        <end position="279"/>
    </location>
</feature>
<name>A0AAE4AST2_9HYPH</name>
<evidence type="ECO:0000256" key="2">
    <source>
        <dbReference type="ARBA" id="ARBA00022448"/>
    </source>
</evidence>
<sequence length="294" mass="30812">MANPAPAASPAPAAPRRGAHPIDARLIAGLIVVGALVVVAVFAPLLAPHDPLAQDLLYSMLPPSWQSGGEPGYLLGTDNLGRDILSRLIYATRVALTVAFVAATLAALIGSALGLAAGYFGGVVDQAVSRLVEVWMAFPPVLLAIVLAAVLGAGLSSVIVAIVVVDWTRFARVVRSETMVEREMEYVASARTLGLSGPFILAKEVLLNVLPLIITLLSVEMGIAIVVEAILSFVGLSVSTDFPTWGGMISEGRQVVYQTPWLLGLPIACIIVSVLGFNLTGDGLRHALDPVQRR</sequence>
<accession>A0AAE4AST2</accession>
<dbReference type="PANTHER" id="PTHR43386">
    <property type="entry name" value="OLIGOPEPTIDE TRANSPORT SYSTEM PERMEASE PROTEIN APPC"/>
    <property type="match status" value="1"/>
</dbReference>
<dbReference type="Gene3D" id="1.10.3720.10">
    <property type="entry name" value="MetI-like"/>
    <property type="match status" value="1"/>
</dbReference>
<dbReference type="Proteomes" id="UP001229244">
    <property type="component" value="Unassembled WGS sequence"/>
</dbReference>
<evidence type="ECO:0000256" key="4">
    <source>
        <dbReference type="ARBA" id="ARBA00022692"/>
    </source>
</evidence>
<dbReference type="CDD" id="cd06261">
    <property type="entry name" value="TM_PBP2"/>
    <property type="match status" value="1"/>
</dbReference>
<reference evidence="11" key="1">
    <citation type="submission" date="2023-07" db="EMBL/GenBank/DDBJ databases">
        <title>Genomic Encyclopedia of Type Strains, Phase IV (KMG-IV): sequencing the most valuable type-strain genomes for metagenomic binning, comparative biology and taxonomic classification.</title>
        <authorList>
            <person name="Goeker M."/>
        </authorList>
    </citation>
    <scope>NUCLEOTIDE SEQUENCE</scope>
    <source>
        <strain evidence="11">DSM 21202</strain>
    </source>
</reference>
<proteinExistence type="inferred from homology"/>
<dbReference type="SUPFAM" id="SSF161098">
    <property type="entry name" value="MetI-like"/>
    <property type="match status" value="1"/>
</dbReference>
<dbReference type="Pfam" id="PF00528">
    <property type="entry name" value="BPD_transp_1"/>
    <property type="match status" value="1"/>
</dbReference>
<dbReference type="EMBL" id="JAUSUL010000002">
    <property type="protein sequence ID" value="MDQ0315432.1"/>
    <property type="molecule type" value="Genomic_DNA"/>
</dbReference>
<dbReference type="InterPro" id="IPR025966">
    <property type="entry name" value="OppC_N"/>
</dbReference>
<dbReference type="GO" id="GO:0015031">
    <property type="term" value="P:protein transport"/>
    <property type="evidence" value="ECO:0007669"/>
    <property type="project" value="UniProtKB-KW"/>
</dbReference>
<evidence type="ECO:0000256" key="3">
    <source>
        <dbReference type="ARBA" id="ARBA00022475"/>
    </source>
</evidence>
<evidence type="ECO:0000256" key="8">
    <source>
        <dbReference type="ARBA" id="ARBA00023136"/>
    </source>
</evidence>
<dbReference type="GO" id="GO:0015833">
    <property type="term" value="P:peptide transport"/>
    <property type="evidence" value="ECO:0007669"/>
    <property type="project" value="UniProtKB-KW"/>
</dbReference>
<keyword evidence="7 9" id="KW-1133">Transmembrane helix</keyword>
<feature type="transmembrane region" description="Helical" evidence="9">
    <location>
        <begin position="26"/>
        <end position="47"/>
    </location>
</feature>
<evidence type="ECO:0000259" key="10">
    <source>
        <dbReference type="PROSITE" id="PS50928"/>
    </source>
</evidence>
<feature type="transmembrane region" description="Helical" evidence="9">
    <location>
        <begin position="205"/>
        <end position="238"/>
    </location>
</feature>
<keyword evidence="3" id="KW-1003">Cell membrane</keyword>
<dbReference type="InterPro" id="IPR050366">
    <property type="entry name" value="BP-dependent_transpt_permease"/>
</dbReference>
<evidence type="ECO:0000256" key="7">
    <source>
        <dbReference type="ARBA" id="ARBA00022989"/>
    </source>
</evidence>
<comment type="subcellular location">
    <subcellularLocation>
        <location evidence="1 9">Cell membrane</location>
        <topology evidence="1 9">Multi-pass membrane protein</topology>
    </subcellularLocation>
</comment>
<feature type="transmembrane region" description="Helical" evidence="9">
    <location>
        <begin position="141"/>
        <end position="165"/>
    </location>
</feature>
<dbReference type="GO" id="GO:0005886">
    <property type="term" value="C:plasma membrane"/>
    <property type="evidence" value="ECO:0007669"/>
    <property type="project" value="UniProtKB-SubCell"/>
</dbReference>
<keyword evidence="12" id="KW-1185">Reference proteome</keyword>
<dbReference type="PANTHER" id="PTHR43386:SF1">
    <property type="entry name" value="D,D-DIPEPTIDE TRANSPORT SYSTEM PERMEASE PROTEIN DDPC-RELATED"/>
    <property type="match status" value="1"/>
</dbReference>
<evidence type="ECO:0000256" key="1">
    <source>
        <dbReference type="ARBA" id="ARBA00004651"/>
    </source>
</evidence>
<keyword evidence="4 9" id="KW-0812">Transmembrane</keyword>
<dbReference type="AlphaFoldDB" id="A0AAE4AST2"/>
<keyword evidence="2 9" id="KW-0813">Transport</keyword>
<feature type="domain" description="ABC transmembrane type-1" evidence="10">
    <location>
        <begin position="92"/>
        <end position="281"/>
    </location>
</feature>
<keyword evidence="8 9" id="KW-0472">Membrane</keyword>
<dbReference type="InterPro" id="IPR000515">
    <property type="entry name" value="MetI-like"/>
</dbReference>
<dbReference type="PROSITE" id="PS50928">
    <property type="entry name" value="ABC_TM1"/>
    <property type="match status" value="1"/>
</dbReference>
<keyword evidence="6" id="KW-0653">Protein transport</keyword>
<evidence type="ECO:0000256" key="6">
    <source>
        <dbReference type="ARBA" id="ARBA00022927"/>
    </source>
</evidence>
<evidence type="ECO:0000313" key="12">
    <source>
        <dbReference type="Proteomes" id="UP001229244"/>
    </source>
</evidence>
<evidence type="ECO:0000256" key="5">
    <source>
        <dbReference type="ARBA" id="ARBA00022856"/>
    </source>
</evidence>
<organism evidence="11 12">
    <name type="scientific">Amorphus orientalis</name>
    <dbReference type="NCBI Taxonomy" id="649198"/>
    <lineage>
        <taxon>Bacteria</taxon>
        <taxon>Pseudomonadati</taxon>
        <taxon>Pseudomonadota</taxon>
        <taxon>Alphaproteobacteria</taxon>
        <taxon>Hyphomicrobiales</taxon>
        <taxon>Amorphaceae</taxon>
        <taxon>Amorphus</taxon>
    </lineage>
</organism>
<feature type="transmembrane region" description="Helical" evidence="9">
    <location>
        <begin position="94"/>
        <end position="121"/>
    </location>
</feature>
<dbReference type="InterPro" id="IPR035906">
    <property type="entry name" value="MetI-like_sf"/>
</dbReference>
<comment type="caution">
    <text evidence="11">The sequence shown here is derived from an EMBL/GenBank/DDBJ whole genome shotgun (WGS) entry which is preliminary data.</text>
</comment>
<evidence type="ECO:0000256" key="9">
    <source>
        <dbReference type="RuleBase" id="RU363032"/>
    </source>
</evidence>
<dbReference type="Pfam" id="PF12911">
    <property type="entry name" value="OppC_N"/>
    <property type="match status" value="1"/>
</dbReference>
<evidence type="ECO:0000313" key="11">
    <source>
        <dbReference type="EMBL" id="MDQ0315432.1"/>
    </source>
</evidence>
<dbReference type="RefSeq" id="WP_370874414.1">
    <property type="nucleotide sequence ID" value="NZ_JAUSUL010000002.1"/>
</dbReference>
<gene>
    <name evidence="11" type="ORF">J2S73_001889</name>
</gene>
<keyword evidence="5" id="KW-0571">Peptide transport</keyword>
<dbReference type="GO" id="GO:0055085">
    <property type="term" value="P:transmembrane transport"/>
    <property type="evidence" value="ECO:0007669"/>
    <property type="project" value="InterPro"/>
</dbReference>